<dbReference type="InterPro" id="IPR000454">
    <property type="entry name" value="ATP_synth_F0_csu"/>
</dbReference>
<dbReference type="GO" id="GO:0008289">
    <property type="term" value="F:lipid binding"/>
    <property type="evidence" value="ECO:0007669"/>
    <property type="project" value="UniProtKB-KW"/>
</dbReference>
<organism evidence="15 16">
    <name type="scientific">Aceticella autotrophica</name>
    <dbReference type="NCBI Taxonomy" id="2755338"/>
    <lineage>
        <taxon>Bacteria</taxon>
        <taxon>Bacillati</taxon>
        <taxon>Bacillota</taxon>
        <taxon>Clostridia</taxon>
        <taxon>Thermoanaerobacterales</taxon>
        <taxon>Thermoanaerobacteraceae</taxon>
        <taxon>Aceticella</taxon>
    </lineage>
</organism>
<comment type="caution">
    <text evidence="13">Lacks conserved residue(s) required for the propagation of feature annotation.</text>
</comment>
<evidence type="ECO:0000256" key="11">
    <source>
        <dbReference type="ARBA" id="ARBA00023136"/>
    </source>
</evidence>
<keyword evidence="8 13" id="KW-1133">Transmembrane helix</keyword>
<keyword evidence="5 13" id="KW-0138">CF(0)</keyword>
<evidence type="ECO:0000256" key="1">
    <source>
        <dbReference type="ARBA" id="ARBA00004651"/>
    </source>
</evidence>
<keyword evidence="10 13" id="KW-0446">Lipid-binding</keyword>
<dbReference type="EMBL" id="CP060096">
    <property type="protein sequence ID" value="QSZ27296.1"/>
    <property type="molecule type" value="Genomic_DNA"/>
</dbReference>
<sequence>MNLMAIGIGMVAFSCLGAGLGLGYATARAVEAVSRQPEAHGSIMQLLLLGGALCEATAIYGLLIAFLMIFFMK</sequence>
<evidence type="ECO:0000313" key="15">
    <source>
        <dbReference type="EMBL" id="QSZ27296.1"/>
    </source>
</evidence>
<dbReference type="GO" id="GO:0033177">
    <property type="term" value="C:proton-transporting two-sector ATPase complex, proton-transporting domain"/>
    <property type="evidence" value="ECO:0007669"/>
    <property type="project" value="InterPro"/>
</dbReference>
<keyword evidence="11 13" id="KW-0472">Membrane</keyword>
<dbReference type="InterPro" id="IPR020537">
    <property type="entry name" value="ATP_synth_F0_csu_DDCD_BS"/>
</dbReference>
<proteinExistence type="inferred from homology"/>
<dbReference type="Gene3D" id="1.20.120.610">
    <property type="entry name" value="lithium bound rotor ring of v- atpase"/>
    <property type="match status" value="1"/>
</dbReference>
<comment type="subcellular location">
    <subcellularLocation>
        <location evidence="1 13">Cell membrane</location>
        <topology evidence="1 13">Multi-pass membrane protein</topology>
    </subcellularLocation>
</comment>
<gene>
    <name evidence="13 15" type="primary">atpE</name>
    <name evidence="15" type="ORF">ACETAC_10765</name>
</gene>
<dbReference type="InterPro" id="IPR035921">
    <property type="entry name" value="F/V-ATP_Csub_sf"/>
</dbReference>
<keyword evidence="6 13" id="KW-0812">Transmembrane</keyword>
<evidence type="ECO:0000256" key="4">
    <source>
        <dbReference type="ARBA" id="ARBA00022475"/>
    </source>
</evidence>
<dbReference type="SUPFAM" id="SSF81333">
    <property type="entry name" value="F1F0 ATP synthase subunit C"/>
    <property type="match status" value="1"/>
</dbReference>
<dbReference type="Proteomes" id="UP000671913">
    <property type="component" value="Chromosome"/>
</dbReference>
<evidence type="ECO:0000256" key="10">
    <source>
        <dbReference type="ARBA" id="ARBA00023121"/>
    </source>
</evidence>
<evidence type="ECO:0000256" key="12">
    <source>
        <dbReference type="ARBA" id="ARBA00023310"/>
    </source>
</evidence>
<keyword evidence="4 13" id="KW-1003">Cell membrane</keyword>
<dbReference type="GO" id="GO:0045259">
    <property type="term" value="C:proton-transporting ATP synthase complex"/>
    <property type="evidence" value="ECO:0007669"/>
    <property type="project" value="UniProtKB-KW"/>
</dbReference>
<feature type="site" description="Reversibly protonated during proton transport" evidence="13">
    <location>
        <position position="55"/>
    </location>
</feature>
<evidence type="ECO:0000256" key="2">
    <source>
        <dbReference type="ARBA" id="ARBA00006704"/>
    </source>
</evidence>
<dbReference type="FunFam" id="1.20.20.10:FF:000002">
    <property type="entry name" value="ATP synthase subunit c"/>
    <property type="match status" value="1"/>
</dbReference>
<keyword evidence="9 13" id="KW-0406">Ion transport</keyword>
<dbReference type="PROSITE" id="PS00605">
    <property type="entry name" value="ATPASE_C"/>
    <property type="match status" value="1"/>
</dbReference>
<accession>A0A975GAL0</accession>
<feature type="transmembrane region" description="Helical" evidence="13">
    <location>
        <begin position="43"/>
        <end position="71"/>
    </location>
</feature>
<dbReference type="CDD" id="cd18184">
    <property type="entry name" value="ATP-synt_Fo_c_NaATPase"/>
    <property type="match status" value="1"/>
</dbReference>
<evidence type="ECO:0000256" key="5">
    <source>
        <dbReference type="ARBA" id="ARBA00022547"/>
    </source>
</evidence>
<comment type="similarity">
    <text evidence="2 13">Belongs to the ATPase C chain family.</text>
</comment>
<dbReference type="KEGG" id="aaut:ACETAC_10765"/>
<evidence type="ECO:0000256" key="6">
    <source>
        <dbReference type="ARBA" id="ARBA00022692"/>
    </source>
</evidence>
<evidence type="ECO:0000259" key="14">
    <source>
        <dbReference type="Pfam" id="PF00137"/>
    </source>
</evidence>
<dbReference type="GO" id="GO:0005886">
    <property type="term" value="C:plasma membrane"/>
    <property type="evidence" value="ECO:0007669"/>
    <property type="project" value="UniProtKB-SubCell"/>
</dbReference>
<dbReference type="RefSeq" id="WP_284679986.1">
    <property type="nucleotide sequence ID" value="NZ_CP060096.1"/>
</dbReference>
<evidence type="ECO:0000256" key="7">
    <source>
        <dbReference type="ARBA" id="ARBA00022781"/>
    </source>
</evidence>
<dbReference type="InterPro" id="IPR005953">
    <property type="entry name" value="ATP_synth_csu_bac/chlpt"/>
</dbReference>
<keyword evidence="16" id="KW-1185">Reference proteome</keyword>
<keyword evidence="7 13" id="KW-0375">Hydrogen ion transport</keyword>
<dbReference type="AlphaFoldDB" id="A0A975GAL0"/>
<protein>
    <recommendedName>
        <fullName evidence="13">ATP synthase subunit c</fullName>
    </recommendedName>
    <alternativeName>
        <fullName evidence="13">ATP synthase F(0) sector subunit c</fullName>
    </alternativeName>
    <alternativeName>
        <fullName evidence="13">F-type ATPase subunit c</fullName>
        <shortName evidence="13">F-ATPase subunit c</shortName>
    </alternativeName>
    <alternativeName>
        <fullName evidence="13">Lipid-binding protein</fullName>
    </alternativeName>
</protein>
<keyword evidence="12 13" id="KW-0066">ATP synthesis</keyword>
<evidence type="ECO:0000256" key="8">
    <source>
        <dbReference type="ARBA" id="ARBA00022989"/>
    </source>
</evidence>
<evidence type="ECO:0000256" key="13">
    <source>
        <dbReference type="HAMAP-Rule" id="MF_01396"/>
    </source>
</evidence>
<dbReference type="NCBIfam" id="TIGR01260">
    <property type="entry name" value="ATP_synt_c"/>
    <property type="match status" value="1"/>
</dbReference>
<evidence type="ECO:0000313" key="16">
    <source>
        <dbReference type="Proteomes" id="UP000671913"/>
    </source>
</evidence>
<feature type="domain" description="V-ATPase proteolipid subunit C-like" evidence="14">
    <location>
        <begin position="6"/>
        <end position="68"/>
    </location>
</feature>
<evidence type="ECO:0000256" key="3">
    <source>
        <dbReference type="ARBA" id="ARBA00022448"/>
    </source>
</evidence>
<dbReference type="HAMAP" id="MF_01396">
    <property type="entry name" value="ATP_synth_c_bact"/>
    <property type="match status" value="1"/>
</dbReference>
<dbReference type="Pfam" id="PF00137">
    <property type="entry name" value="ATP-synt_C"/>
    <property type="match status" value="1"/>
</dbReference>
<comment type="function">
    <text evidence="13">F(1)F(0) ATP synthase produces ATP from ADP in the presence of a proton or sodium gradient. F-type ATPases consist of two structural domains, F(1) containing the extramembraneous catalytic core and F(0) containing the membrane proton channel, linked together by a central stalk and a peripheral stalk. During catalysis, ATP synthesis in the catalytic domain of F(1) is coupled via a rotary mechanism of the central stalk subunits to proton translocation.</text>
</comment>
<dbReference type="InterPro" id="IPR002379">
    <property type="entry name" value="ATPase_proteolipid_c-like_dom"/>
</dbReference>
<keyword evidence="3 13" id="KW-0813">Transport</keyword>
<dbReference type="PRINTS" id="PR00124">
    <property type="entry name" value="ATPASEC"/>
</dbReference>
<evidence type="ECO:0000256" key="9">
    <source>
        <dbReference type="ARBA" id="ARBA00023065"/>
    </source>
</evidence>
<dbReference type="GO" id="GO:0046933">
    <property type="term" value="F:proton-transporting ATP synthase activity, rotational mechanism"/>
    <property type="evidence" value="ECO:0007669"/>
    <property type="project" value="UniProtKB-UniRule"/>
</dbReference>
<name>A0A975GAL0_9THEO</name>
<comment type="function">
    <text evidence="13">Key component of the F(0) channel; it plays a direct role in translocation across the membrane. A homomeric c-ring of between 10-14 subunits forms the central stalk rotor element with the F(1) delta and epsilon subunits.</text>
</comment>
<reference evidence="15" key="1">
    <citation type="submission" date="2020-08" db="EMBL/GenBank/DDBJ databases">
        <title>Genomic insights into the carbon and energy metabolism of the first obligate autotrophic acetogenic bacterium Aceticella autotrophica gen. nov., sp. nov.</title>
        <authorList>
            <person name="Toshchakov S.V."/>
            <person name="Elcheninov A.G."/>
            <person name="Kublanov I.V."/>
            <person name="Frolov E.N."/>
            <person name="Lebedinsky A.V."/>
        </authorList>
    </citation>
    <scope>NUCLEOTIDE SEQUENCE</scope>
    <source>
        <strain evidence="15">3443-3Ac</strain>
    </source>
</reference>